<evidence type="ECO:0000313" key="2">
    <source>
        <dbReference type="Proteomes" id="UP001433508"/>
    </source>
</evidence>
<comment type="caution">
    <text evidence="1">The sequence shown here is derived from an EMBL/GenBank/DDBJ whole genome shotgun (WGS) entry which is preliminary data.</text>
</comment>
<gene>
    <name evidence="1" type="ORF">V1525DRAFT_394985</name>
</gene>
<organism evidence="1 2">
    <name type="scientific">Lipomyces kononenkoae</name>
    <name type="common">Yeast</name>
    <dbReference type="NCBI Taxonomy" id="34357"/>
    <lineage>
        <taxon>Eukaryota</taxon>
        <taxon>Fungi</taxon>
        <taxon>Dikarya</taxon>
        <taxon>Ascomycota</taxon>
        <taxon>Saccharomycotina</taxon>
        <taxon>Lipomycetes</taxon>
        <taxon>Lipomycetales</taxon>
        <taxon>Lipomycetaceae</taxon>
        <taxon>Lipomyces</taxon>
    </lineage>
</organism>
<dbReference type="Proteomes" id="UP001433508">
    <property type="component" value="Unassembled WGS sequence"/>
</dbReference>
<keyword evidence="2" id="KW-1185">Reference proteome</keyword>
<proteinExistence type="predicted"/>
<protein>
    <submittedName>
        <fullName evidence="1">Uncharacterized protein</fullName>
    </submittedName>
</protein>
<sequence length="341" mass="37366">MIAKRLVSTTGVNCFRLLCQVTSVVGRDLAGPVVELYGPYGRLGLSTNANQCSLSVKYWLDRRHYSTAPHKDRIKQFGGSRPANPDANRDEKPASDEGKETVMAQDGEKYDVYKIETRAQLAEILNSLPEDTEFVGSKDSTTISALLKRVKHSKNGAAAPATPITLSNQNAISDKMKELKGKEKQEPKLPRNGLGAGFAMVTLMAIAQGVHTFAPEDWEKYFAITIEESPFGSAVKLNPIAMILNSFSPANASEWVLNSFVGFYTFRVLAIVFGNTVTIALGILAGAWANRTILYEAEKTYDKTIEKETSDGIVEEQVRVCKGLDKATCNTTMIFSLGMSY</sequence>
<name>A0ACC3T9X0_LIPKO</name>
<reference evidence="2" key="1">
    <citation type="journal article" date="2024" name="Front. Bioeng. Biotechnol.">
        <title>Genome-scale model development and genomic sequencing of the oleaginous clade Lipomyces.</title>
        <authorList>
            <person name="Czajka J.J."/>
            <person name="Han Y."/>
            <person name="Kim J."/>
            <person name="Mondo S.J."/>
            <person name="Hofstad B.A."/>
            <person name="Robles A."/>
            <person name="Haridas S."/>
            <person name="Riley R."/>
            <person name="LaButti K."/>
            <person name="Pangilinan J."/>
            <person name="Andreopoulos W."/>
            <person name="Lipzen A."/>
            <person name="Yan J."/>
            <person name="Wang M."/>
            <person name="Ng V."/>
            <person name="Grigoriev I.V."/>
            <person name="Spatafora J.W."/>
            <person name="Magnuson J.K."/>
            <person name="Baker S.E."/>
            <person name="Pomraning K.R."/>
        </authorList>
    </citation>
    <scope>NUCLEOTIDE SEQUENCE [LARGE SCALE GENOMIC DNA]</scope>
    <source>
        <strain evidence="2">CBS 7786</strain>
    </source>
</reference>
<accession>A0ACC3T9X0</accession>
<evidence type="ECO:0000313" key="1">
    <source>
        <dbReference type="EMBL" id="KAK9240445.1"/>
    </source>
</evidence>
<dbReference type="EMBL" id="MU971339">
    <property type="protein sequence ID" value="KAK9240445.1"/>
    <property type="molecule type" value="Genomic_DNA"/>
</dbReference>